<gene>
    <name evidence="1" type="ORF">S01H4_40837</name>
</gene>
<proteinExistence type="predicted"/>
<protein>
    <submittedName>
        <fullName evidence="1">Uncharacterized protein</fullName>
    </submittedName>
</protein>
<name>X1BF03_9ZZZZ</name>
<sequence length="113" mass="13734">HILIILLNINYNIYTKDVINAPKYLTTALNLFHNSKWRPSINNKFLYIQRLTIRTIHIIARYKEIINEKFVTYKFSNSYICNLPDEILQLIYMFICFLPHEIKDSVIEYYHYN</sequence>
<dbReference type="AlphaFoldDB" id="X1BF03"/>
<reference evidence="1" key="1">
    <citation type="journal article" date="2014" name="Front. Microbiol.">
        <title>High frequency of phylogenetically diverse reductive dehalogenase-homologous genes in deep subseafloor sedimentary metagenomes.</title>
        <authorList>
            <person name="Kawai M."/>
            <person name="Futagami T."/>
            <person name="Toyoda A."/>
            <person name="Takaki Y."/>
            <person name="Nishi S."/>
            <person name="Hori S."/>
            <person name="Arai W."/>
            <person name="Tsubouchi T."/>
            <person name="Morono Y."/>
            <person name="Uchiyama I."/>
            <person name="Ito T."/>
            <person name="Fujiyama A."/>
            <person name="Inagaki F."/>
            <person name="Takami H."/>
        </authorList>
    </citation>
    <scope>NUCLEOTIDE SEQUENCE</scope>
    <source>
        <strain evidence="1">Expedition CK06-06</strain>
    </source>
</reference>
<organism evidence="1">
    <name type="scientific">marine sediment metagenome</name>
    <dbReference type="NCBI Taxonomy" id="412755"/>
    <lineage>
        <taxon>unclassified sequences</taxon>
        <taxon>metagenomes</taxon>
        <taxon>ecological metagenomes</taxon>
    </lineage>
</organism>
<comment type="caution">
    <text evidence="1">The sequence shown here is derived from an EMBL/GenBank/DDBJ whole genome shotgun (WGS) entry which is preliminary data.</text>
</comment>
<accession>X1BF03</accession>
<evidence type="ECO:0000313" key="1">
    <source>
        <dbReference type="EMBL" id="GAG94494.1"/>
    </source>
</evidence>
<feature type="non-terminal residue" evidence="1">
    <location>
        <position position="1"/>
    </location>
</feature>
<dbReference type="EMBL" id="BART01022284">
    <property type="protein sequence ID" value="GAG94494.1"/>
    <property type="molecule type" value="Genomic_DNA"/>
</dbReference>